<dbReference type="EMBL" id="JAKEKT020000001">
    <property type="protein sequence ID" value="KAL1652057.1"/>
    <property type="molecule type" value="Genomic_DNA"/>
</dbReference>
<gene>
    <name evidence="2" type="ORF">SLS58_000181</name>
</gene>
<name>A0ABR3U5W1_9PEZI</name>
<organism evidence="2 3">
    <name type="scientific">Diplodia intermedia</name>
    <dbReference type="NCBI Taxonomy" id="856260"/>
    <lineage>
        <taxon>Eukaryota</taxon>
        <taxon>Fungi</taxon>
        <taxon>Dikarya</taxon>
        <taxon>Ascomycota</taxon>
        <taxon>Pezizomycotina</taxon>
        <taxon>Dothideomycetes</taxon>
        <taxon>Dothideomycetes incertae sedis</taxon>
        <taxon>Botryosphaeriales</taxon>
        <taxon>Botryosphaeriaceae</taxon>
        <taxon>Diplodia</taxon>
    </lineage>
</organism>
<dbReference type="Proteomes" id="UP001521184">
    <property type="component" value="Unassembled WGS sequence"/>
</dbReference>
<feature type="compositionally biased region" description="Polar residues" evidence="1">
    <location>
        <begin position="129"/>
        <end position="141"/>
    </location>
</feature>
<reference evidence="2 3" key="1">
    <citation type="journal article" date="2023" name="Plant Dis.">
        <title>First Report of Diplodia intermedia Causing Canker and Dieback Diseases on Apple Trees in Canada.</title>
        <authorList>
            <person name="Ellouze W."/>
            <person name="Ilyukhin E."/>
            <person name="Sulman M."/>
            <person name="Ali S."/>
        </authorList>
    </citation>
    <scope>NUCLEOTIDE SEQUENCE [LARGE SCALE GENOMIC DNA]</scope>
    <source>
        <strain evidence="2 3">M45-28</strain>
    </source>
</reference>
<keyword evidence="3" id="KW-1185">Reference proteome</keyword>
<evidence type="ECO:0000256" key="1">
    <source>
        <dbReference type="SAM" id="MobiDB-lite"/>
    </source>
</evidence>
<sequence length="721" mass="81242">MPPDPPDPPDEPERSSSHRAAPTGNLGRLSYPPNQKEASLLRSRLFSSKNFRLDSPSPPPDPSDPSKGENLDAVPACTSSASSSHGSPPLMYNKKVGLDDGTRLHESSADAELVNQPDDASHQSHRVSTETTVEGTGNASRSTKRTRFASEVQVRTFDNFRFPSSPPRSFRDLGSEDELQVDHPVNHAHRQPQSEPTEPIAEGVAPDVHEDDMEADEDAMELDDLPVMDDPMDEHAAAKAAKRDDDLPLEGEDVEYYEDEYFEDDEIIGPVPESSQDPLEPEHLEPAIQQGNRYAKLLTISYRDMLRAVWEDEREKRSALEGCRLGTWMRLTTPIMCTLTGPMLNAIICGNISKAYHQKEEPVASQISFYKVNCANRPSIYNIMLVDENGNAPSAGDHLQILHMMREYAHMGVQSDQDAAAIDGARMRADKRKSGKIAPLPAWLSDNRRYLQRDNKISVLRQAKILQFCDALEQRMEDVDDKTVPLARPLQYFGYSKDSGDRIAQHLSHNSSNLIMGLTEACAIYLHETKSLKKLYRLDAFPVCVLGQPTWAVPAEIIFSCIGDGYITSGGGFARHSAGESNDSVNSVPYAQWAKHCSFISKNTPYHTNMEREMKSLVAEHEERKKLEEEIAYWEDIIAREPEIRRDYEKALKEWEEVLPIWLQYKEHGIWFKTGGRRELNVREAFERINNLDEHDDMPDIERFLSIDPDAQGSQDAETES</sequence>
<feature type="compositionally biased region" description="Basic and acidic residues" evidence="1">
    <location>
        <begin position="96"/>
        <end position="108"/>
    </location>
</feature>
<protein>
    <submittedName>
        <fullName evidence="2">Uncharacterized protein</fullName>
    </submittedName>
</protein>
<comment type="caution">
    <text evidence="2">The sequence shown here is derived from an EMBL/GenBank/DDBJ whole genome shotgun (WGS) entry which is preliminary data.</text>
</comment>
<feature type="compositionally biased region" description="Basic and acidic residues" evidence="1">
    <location>
        <begin position="169"/>
        <end position="185"/>
    </location>
</feature>
<evidence type="ECO:0000313" key="2">
    <source>
        <dbReference type="EMBL" id="KAL1652057.1"/>
    </source>
</evidence>
<evidence type="ECO:0000313" key="3">
    <source>
        <dbReference type="Proteomes" id="UP001521184"/>
    </source>
</evidence>
<feature type="region of interest" description="Disordered" evidence="1">
    <location>
        <begin position="1"/>
        <end position="201"/>
    </location>
</feature>
<accession>A0ABR3U5W1</accession>
<proteinExistence type="predicted"/>